<comment type="caution">
    <text evidence="1">The sequence shown here is derived from an EMBL/GenBank/DDBJ whole genome shotgun (WGS) entry which is preliminary data.</text>
</comment>
<reference evidence="1 2" key="1">
    <citation type="journal article" date="2018" name="Mol. Plant">
        <title>The genome of Artemisia annua provides insight into the evolution of Asteraceae family and artemisinin biosynthesis.</title>
        <authorList>
            <person name="Shen Q."/>
            <person name="Zhang L."/>
            <person name="Liao Z."/>
            <person name="Wang S."/>
            <person name="Yan T."/>
            <person name="Shi P."/>
            <person name="Liu M."/>
            <person name="Fu X."/>
            <person name="Pan Q."/>
            <person name="Wang Y."/>
            <person name="Lv Z."/>
            <person name="Lu X."/>
            <person name="Zhang F."/>
            <person name="Jiang W."/>
            <person name="Ma Y."/>
            <person name="Chen M."/>
            <person name="Hao X."/>
            <person name="Li L."/>
            <person name="Tang Y."/>
            <person name="Lv G."/>
            <person name="Zhou Y."/>
            <person name="Sun X."/>
            <person name="Brodelius P.E."/>
            <person name="Rose J.K.C."/>
            <person name="Tang K."/>
        </authorList>
    </citation>
    <scope>NUCLEOTIDE SEQUENCE [LARGE SCALE GENOMIC DNA]</scope>
    <source>
        <strain evidence="2">cv. Huhao1</strain>
        <tissue evidence="1">Leaf</tissue>
    </source>
</reference>
<dbReference type="AlphaFoldDB" id="A0A2U1KHY1"/>
<protein>
    <submittedName>
        <fullName evidence="1">Cysteine proteinases superfamily protein</fullName>
    </submittedName>
</protein>
<accession>A0A2U1KHY1</accession>
<sequence length="167" mass="19165">MIKVEYRELDGKAKGLGIVTDVLDGKALESLTLNQRRDVGLRVYKKLYKDSAEKHSTPLSRHSSDIKLLEEKRALLKQLSPKKKHKDLLIEPFWPLTEEDYELVDNASRRTFTIPIPQRSPSYLNETRHKFVLNLAWKVRAANRKEFSTVFSRVSTRIISSALGSSA</sequence>
<evidence type="ECO:0000313" key="2">
    <source>
        <dbReference type="Proteomes" id="UP000245207"/>
    </source>
</evidence>
<keyword evidence="2" id="KW-1185">Reference proteome</keyword>
<dbReference type="OrthoDB" id="1939479at2759"/>
<dbReference type="EMBL" id="PKPP01018272">
    <property type="protein sequence ID" value="PWA36387.1"/>
    <property type="molecule type" value="Genomic_DNA"/>
</dbReference>
<gene>
    <name evidence="1" type="ORF">CTI12_AA600840</name>
</gene>
<organism evidence="1 2">
    <name type="scientific">Artemisia annua</name>
    <name type="common">Sweet wormwood</name>
    <dbReference type="NCBI Taxonomy" id="35608"/>
    <lineage>
        <taxon>Eukaryota</taxon>
        <taxon>Viridiplantae</taxon>
        <taxon>Streptophyta</taxon>
        <taxon>Embryophyta</taxon>
        <taxon>Tracheophyta</taxon>
        <taxon>Spermatophyta</taxon>
        <taxon>Magnoliopsida</taxon>
        <taxon>eudicotyledons</taxon>
        <taxon>Gunneridae</taxon>
        <taxon>Pentapetalae</taxon>
        <taxon>asterids</taxon>
        <taxon>campanulids</taxon>
        <taxon>Asterales</taxon>
        <taxon>Asteraceae</taxon>
        <taxon>Asteroideae</taxon>
        <taxon>Anthemideae</taxon>
        <taxon>Artemisiinae</taxon>
        <taxon>Artemisia</taxon>
    </lineage>
</organism>
<evidence type="ECO:0000313" key="1">
    <source>
        <dbReference type="EMBL" id="PWA36387.1"/>
    </source>
</evidence>
<dbReference type="Proteomes" id="UP000245207">
    <property type="component" value="Unassembled WGS sequence"/>
</dbReference>
<proteinExistence type="predicted"/>
<name>A0A2U1KHY1_ARTAN</name>